<keyword evidence="1" id="KW-0812">Transmembrane</keyword>
<proteinExistence type="predicted"/>
<feature type="transmembrane region" description="Helical" evidence="1">
    <location>
        <begin position="160"/>
        <end position="180"/>
    </location>
</feature>
<dbReference type="Proteomes" id="UP000219813">
    <property type="component" value="Unassembled WGS sequence"/>
</dbReference>
<accession>A0A1D3JHQ0</accession>
<dbReference type="AlphaFoldDB" id="A0A1D3JHQ0"/>
<dbReference type="GeneID" id="39865594"/>
<organism evidence="2 3">
    <name type="scientific">Plasmodium malariae</name>
    <dbReference type="NCBI Taxonomy" id="5858"/>
    <lineage>
        <taxon>Eukaryota</taxon>
        <taxon>Sar</taxon>
        <taxon>Alveolata</taxon>
        <taxon>Apicomplexa</taxon>
        <taxon>Aconoidasida</taxon>
        <taxon>Haemosporida</taxon>
        <taxon>Plasmodiidae</taxon>
        <taxon>Plasmodium</taxon>
        <taxon>Plasmodium (Plasmodium)</taxon>
    </lineage>
</organism>
<dbReference type="KEGG" id="pmal:PMUG01_00013800"/>
<evidence type="ECO:0000313" key="2">
    <source>
        <dbReference type="EMBL" id="SBT85893.1"/>
    </source>
</evidence>
<keyword evidence="1" id="KW-0472">Membrane</keyword>
<dbReference type="VEuPathDB" id="PlasmoDB:PmUG01_00013800"/>
<name>A0A1D3JHQ0_PLAMA</name>
<evidence type="ECO:0000256" key="1">
    <source>
        <dbReference type="SAM" id="Phobius"/>
    </source>
</evidence>
<gene>
    <name evidence="2" type="primary">PmUG01_00013800</name>
    <name evidence="2" type="ORF">PMUG01_00013800</name>
</gene>
<evidence type="ECO:0000313" key="3">
    <source>
        <dbReference type="Proteomes" id="UP000219813"/>
    </source>
</evidence>
<dbReference type="EMBL" id="FLRL01000033">
    <property type="protein sequence ID" value="SBT85893.1"/>
    <property type="molecule type" value="Genomic_DNA"/>
</dbReference>
<sequence length="278" mass="33016">MDEKFKLLFFIKIFMFTLLTWICIFYNDMCTINKPNGENNNNRKNVDIRTYRLLVKCTQDKDSSITVLKTRIPNNEVSKKKDRYTNEKGTSMKKIYLCESSRKYNEGHKQDKKSKSCIFETKKYSRLENKIFKELDYVNFLKNNREISHKTYKKVILKKYGLKIALPLFFFLLISVVLILDLEFSRTYSKFWLLEISGLENISALTTFLSNLYSYLEWMKASSVTVEASNHGKFVLGKLFGILIYFVPFFILGVIFISVVVYYHKKVKKYEKIKFSKR</sequence>
<dbReference type="Pfam" id="PF12420">
    <property type="entry name" value="DUF3671"/>
    <property type="match status" value="1"/>
</dbReference>
<feature type="transmembrane region" description="Helical" evidence="1">
    <location>
        <begin position="7"/>
        <end position="27"/>
    </location>
</feature>
<dbReference type="RefSeq" id="XP_028859169.1">
    <property type="nucleotide sequence ID" value="XM_029005566.1"/>
</dbReference>
<reference evidence="2 3" key="1">
    <citation type="submission" date="2016-06" db="EMBL/GenBank/DDBJ databases">
        <authorList>
            <consortium name="Pathogen Informatics"/>
        </authorList>
    </citation>
    <scope>NUCLEOTIDE SEQUENCE [LARGE SCALE GENOMIC DNA]</scope>
</reference>
<protein>
    <submittedName>
        <fullName evidence="2">Fam-l protein</fullName>
    </submittedName>
</protein>
<dbReference type="InterPro" id="IPR022139">
    <property type="entry name" value="Fam-L/Fam-M-like_plasmodium"/>
</dbReference>
<keyword evidence="1" id="KW-1133">Transmembrane helix</keyword>
<keyword evidence="3" id="KW-1185">Reference proteome</keyword>
<feature type="transmembrane region" description="Helical" evidence="1">
    <location>
        <begin position="236"/>
        <end position="263"/>
    </location>
</feature>